<keyword evidence="1" id="KW-1133">Transmembrane helix</keyword>
<evidence type="ECO:0000313" key="2">
    <source>
        <dbReference type="EMBL" id="CAK81650.1"/>
    </source>
</evidence>
<dbReference type="AlphaFoldDB" id="A0DF33"/>
<dbReference type="RefSeq" id="XP_001449047.1">
    <property type="nucleotide sequence ID" value="XM_001449010.1"/>
</dbReference>
<keyword evidence="1" id="KW-0812">Transmembrane</keyword>
<feature type="transmembrane region" description="Helical" evidence="1">
    <location>
        <begin position="534"/>
        <end position="551"/>
    </location>
</feature>
<dbReference type="InterPro" id="IPR036322">
    <property type="entry name" value="WD40_repeat_dom_sf"/>
</dbReference>
<evidence type="ECO:0000313" key="3">
    <source>
        <dbReference type="Proteomes" id="UP000000600"/>
    </source>
</evidence>
<proteinExistence type="predicted"/>
<dbReference type="Proteomes" id="UP000000600">
    <property type="component" value="Unassembled WGS sequence"/>
</dbReference>
<dbReference type="HOGENOM" id="CLU_358081_0_0_1"/>
<dbReference type="EMBL" id="CT868412">
    <property type="protein sequence ID" value="CAK81650.1"/>
    <property type="molecule type" value="Genomic_DNA"/>
</dbReference>
<dbReference type="Gene3D" id="2.60.120.260">
    <property type="entry name" value="Galactose-binding domain-like"/>
    <property type="match status" value="1"/>
</dbReference>
<name>A0DF33_PARTE</name>
<dbReference type="InterPro" id="IPR001680">
    <property type="entry name" value="WD40_rpt"/>
</dbReference>
<keyword evidence="1" id="KW-0472">Membrane</keyword>
<dbReference type="PANTHER" id="PTHR15332:SF175">
    <property type="entry name" value="PROPROTEIN CONVERTASE SUBTILISIN_KEXIN TYPE 5-LIKE"/>
    <property type="match status" value="1"/>
</dbReference>
<protein>
    <recommendedName>
        <fullName evidence="4">EGF-like domain-containing protein</fullName>
    </recommendedName>
</protein>
<sequence>MQEFKILASIKSKDSTLKIRLAGLTTNYKSPVYIYLVPGNESISFQLNSPPSEVQFKIYPFVGESLDYFNYSIQNLQPGNNFSIYYYFEIYILQIDVIQQSIDYGIPLVINSQELTGSFQLPNGIVDDAISILCQIESSKGSKSYLVQYIQVNRKNYQINKLYQAFNNQTNFSNLQSIHTMTKLMEIEQQQVCLKQCSGVGTCFDKKCKCPPEYYFDDCSGTLQEHNNFSNLILNALQQLIKIPITNDDEFRLFSQSLLYLSTLIDLNNTITNLDCQQILEQYIQNLNSRLQKINQYSINLQYQSTTYLNYSQIDIRSFKNQNDLHTALKSTVIMWAITLFTQDSAVYQLQSRLKDFLSAIIELSLFGIELNESIDYSFDIAFLKIQRVSNISNITKERILVETTGNHFSDSEYYDVVQAIYIRNYFSFDGYYPYPLQLYPLYDYQIRQQNRKQNILLSTYISYKFKALNDTTNLVCLMRNSQTYEWSNHNCTLHELNTSYFCNCTTLAPTTICNDYDYLYLRSPQFQLKIPNLLYIIYFAQLIILGIFFIQAGKSQRDKSIDNNKFGQVMKLAKRSKAAIQGNKIIPIEDEVREMQLKHRLRQTTQLIISDPLASISFVKTIKTTHKQGINCMVQFDDDFIATGSNDRTVKIYRYRVYELFKEIQFKSDVTSLAVQVRKDFRLNSQKLVKYIFYLTKLSSNCQIIQKIYGEGFCLYSKATSLFDNFIFQPIHSSKKIYNITFIKAQRIAFVQFAIQQMVFQVMDRSSNHLTKLKEQMKARIS</sequence>
<dbReference type="InParanoid" id="A0DF33"/>
<dbReference type="SMART" id="SM00320">
    <property type="entry name" value="WD40"/>
    <property type="match status" value="1"/>
</dbReference>
<organism evidence="2 3">
    <name type="scientific">Paramecium tetraurelia</name>
    <dbReference type="NCBI Taxonomy" id="5888"/>
    <lineage>
        <taxon>Eukaryota</taxon>
        <taxon>Sar</taxon>
        <taxon>Alveolata</taxon>
        <taxon>Ciliophora</taxon>
        <taxon>Intramacronucleata</taxon>
        <taxon>Oligohymenophorea</taxon>
        <taxon>Peniculida</taxon>
        <taxon>Parameciidae</taxon>
        <taxon>Paramecium</taxon>
    </lineage>
</organism>
<dbReference type="InterPro" id="IPR015943">
    <property type="entry name" value="WD40/YVTN_repeat-like_dom_sf"/>
</dbReference>
<dbReference type="Gene3D" id="2.130.10.10">
    <property type="entry name" value="YVTN repeat-like/Quinoprotein amine dehydrogenase"/>
    <property type="match status" value="1"/>
</dbReference>
<evidence type="ECO:0000256" key="1">
    <source>
        <dbReference type="SAM" id="Phobius"/>
    </source>
</evidence>
<accession>A0DF33</accession>
<dbReference type="SUPFAM" id="SSF50978">
    <property type="entry name" value="WD40 repeat-like"/>
    <property type="match status" value="1"/>
</dbReference>
<dbReference type="KEGG" id="ptm:GSPATT00039468001"/>
<gene>
    <name evidence="2" type="ORF">GSPATT00039468001</name>
</gene>
<reference evidence="2 3" key="1">
    <citation type="journal article" date="2006" name="Nature">
        <title>Global trends of whole-genome duplications revealed by the ciliate Paramecium tetraurelia.</title>
        <authorList>
            <consortium name="Genoscope"/>
            <person name="Aury J.-M."/>
            <person name="Jaillon O."/>
            <person name="Duret L."/>
            <person name="Noel B."/>
            <person name="Jubin C."/>
            <person name="Porcel B.M."/>
            <person name="Segurens B."/>
            <person name="Daubin V."/>
            <person name="Anthouard V."/>
            <person name="Aiach N."/>
            <person name="Arnaiz O."/>
            <person name="Billaut A."/>
            <person name="Beisson J."/>
            <person name="Blanc I."/>
            <person name="Bouhouche K."/>
            <person name="Camara F."/>
            <person name="Duharcourt S."/>
            <person name="Guigo R."/>
            <person name="Gogendeau D."/>
            <person name="Katinka M."/>
            <person name="Keller A.-M."/>
            <person name="Kissmehl R."/>
            <person name="Klotz C."/>
            <person name="Koll F."/>
            <person name="Le Moue A."/>
            <person name="Lepere C."/>
            <person name="Malinsky S."/>
            <person name="Nowacki M."/>
            <person name="Nowak J.K."/>
            <person name="Plattner H."/>
            <person name="Poulain J."/>
            <person name="Ruiz F."/>
            <person name="Serrano V."/>
            <person name="Zagulski M."/>
            <person name="Dessen P."/>
            <person name="Betermier M."/>
            <person name="Weissenbach J."/>
            <person name="Scarpelli C."/>
            <person name="Schachter V."/>
            <person name="Sperling L."/>
            <person name="Meyer E."/>
            <person name="Cohen J."/>
            <person name="Wincker P."/>
        </authorList>
    </citation>
    <scope>NUCLEOTIDE SEQUENCE [LARGE SCALE GENOMIC DNA]</scope>
    <source>
        <strain evidence="2 3">Stock d4-2</strain>
    </source>
</reference>
<dbReference type="GeneID" id="5034832"/>
<dbReference type="PANTHER" id="PTHR15332">
    <property type="entry name" value="PROPROTEIN CONVERTASE SUBTILISIN_KEXIN TYPE 5-LIKE"/>
    <property type="match status" value="1"/>
</dbReference>
<keyword evidence="3" id="KW-1185">Reference proteome</keyword>
<evidence type="ECO:0008006" key="4">
    <source>
        <dbReference type="Google" id="ProtNLM"/>
    </source>
</evidence>